<evidence type="ECO:0000256" key="2">
    <source>
        <dbReference type="ARBA" id="ARBA00023445"/>
    </source>
</evidence>
<dbReference type="STRING" id="1071378.G0WGA2"/>
<dbReference type="Gene3D" id="3.40.50.720">
    <property type="entry name" value="NAD(P)-binding Rossmann-like Domain"/>
    <property type="match status" value="1"/>
</dbReference>
<dbReference type="FunFam" id="3.40.50.720:FF:000191">
    <property type="entry name" value="Methylglyoxal reductase (NADPH-dependent)"/>
    <property type="match status" value="1"/>
</dbReference>
<dbReference type="PANTHER" id="PTHR10366:SF564">
    <property type="entry name" value="STEROL-4-ALPHA-CARBOXYLATE 3-DEHYDROGENASE, DECARBOXYLATING"/>
    <property type="match status" value="1"/>
</dbReference>
<dbReference type="KEGG" id="ndi:NDAI_0I02450"/>
<dbReference type="HOGENOM" id="CLU_007383_9_2_1"/>
<dbReference type="GO" id="GO:0016616">
    <property type="term" value="F:oxidoreductase activity, acting on the CH-OH group of donors, NAD or NADP as acceptor"/>
    <property type="evidence" value="ECO:0007669"/>
    <property type="project" value="TreeGrafter"/>
</dbReference>
<gene>
    <name evidence="4" type="primary">NDAI0I02450</name>
    <name evidence="4" type="ordered locus">NDAI_0I02450</name>
</gene>
<dbReference type="AlphaFoldDB" id="G0WGA2"/>
<dbReference type="InterPro" id="IPR050425">
    <property type="entry name" value="NAD(P)_dehydrat-like"/>
</dbReference>
<reference evidence="4 5" key="1">
    <citation type="journal article" date="2011" name="Proc. Natl. Acad. Sci. U.S.A.">
        <title>Evolutionary erosion of yeast sex chromosomes by mating-type switching accidents.</title>
        <authorList>
            <person name="Gordon J.L."/>
            <person name="Armisen D."/>
            <person name="Proux-Wera E."/>
            <person name="Oheigeartaigh S.S."/>
            <person name="Byrne K.P."/>
            <person name="Wolfe K.H."/>
        </authorList>
    </citation>
    <scope>NUCLEOTIDE SEQUENCE [LARGE SCALE GENOMIC DNA]</scope>
    <source>
        <strain evidence="5">ATCC 10597 / BCRC 20456 / CBS 421 / NBRC 0211 / NRRL Y-12639</strain>
    </source>
</reference>
<proteinExistence type="inferred from homology"/>
<evidence type="ECO:0000313" key="5">
    <source>
        <dbReference type="Proteomes" id="UP000000689"/>
    </source>
</evidence>
<evidence type="ECO:0000313" key="4">
    <source>
        <dbReference type="EMBL" id="CCD26813.1"/>
    </source>
</evidence>
<comment type="similarity">
    <text evidence="2">Belongs to the NAD(P)-dependent epimerase/dehydratase family. Dihydroflavonol-4-reductase subfamily.</text>
</comment>
<name>G0WGA2_NAUDC</name>
<keyword evidence="5" id="KW-1185">Reference proteome</keyword>
<sequence>MSKTVFVSGATGFIATHIVNDLLQAGYKVIGSSRSVEKGEELKKQFNNNPQLSMVVVKDIAQEGAFDEAFAKYGKEISVVLHTASPFTFNVKDYEKDLLIPAVNGTKFILNAIKKYAADNVEHVVITSSMAAVADVKQMATPITLTEESWNNQTWEGCRTDPVTAYCASKLFAERAAWEFLKENKDQVNFTLSTVNPGYVYGPQMFVDASKKVLNTSSEIINQIVHATEESQIMEICGPYIDVRDVSKAHLAAFEKKECYGQRLLLAEGMHASQDILDIINEDFPQLKGKIPVGKPGSGSEILAKNCKVDNRKSKQLLGFPFRSLKQTVDDSVKQILEVEGRL</sequence>
<dbReference type="SUPFAM" id="SSF51735">
    <property type="entry name" value="NAD(P)-binding Rossmann-fold domains"/>
    <property type="match status" value="1"/>
</dbReference>
<dbReference type="InterPro" id="IPR036291">
    <property type="entry name" value="NAD(P)-bd_dom_sf"/>
</dbReference>
<organism evidence="4 5">
    <name type="scientific">Naumovozyma dairenensis (strain ATCC 10597 / BCRC 20456 / CBS 421 / NBRC 0211 / NRRL Y-12639)</name>
    <name type="common">Saccharomyces dairenensis</name>
    <dbReference type="NCBI Taxonomy" id="1071378"/>
    <lineage>
        <taxon>Eukaryota</taxon>
        <taxon>Fungi</taxon>
        <taxon>Dikarya</taxon>
        <taxon>Ascomycota</taxon>
        <taxon>Saccharomycotina</taxon>
        <taxon>Saccharomycetes</taxon>
        <taxon>Saccharomycetales</taxon>
        <taxon>Saccharomycetaceae</taxon>
        <taxon>Naumovozyma</taxon>
    </lineage>
</organism>
<feature type="domain" description="NAD-dependent epimerase/dehydratase" evidence="3">
    <location>
        <begin position="5"/>
        <end position="257"/>
    </location>
</feature>
<dbReference type="RefSeq" id="XP_003672056.1">
    <property type="nucleotide sequence ID" value="XM_003672008.1"/>
</dbReference>
<dbReference type="eggNOG" id="KOG1502">
    <property type="taxonomic scope" value="Eukaryota"/>
</dbReference>
<evidence type="ECO:0000256" key="1">
    <source>
        <dbReference type="ARBA" id="ARBA00023002"/>
    </source>
</evidence>
<dbReference type="Proteomes" id="UP000000689">
    <property type="component" value="Chromosome 9"/>
</dbReference>
<dbReference type="PANTHER" id="PTHR10366">
    <property type="entry name" value="NAD DEPENDENT EPIMERASE/DEHYDRATASE"/>
    <property type="match status" value="1"/>
</dbReference>
<evidence type="ECO:0000259" key="3">
    <source>
        <dbReference type="Pfam" id="PF01370"/>
    </source>
</evidence>
<dbReference type="EMBL" id="HE580275">
    <property type="protein sequence ID" value="CCD26813.1"/>
    <property type="molecule type" value="Genomic_DNA"/>
</dbReference>
<accession>G0WGA2</accession>
<protein>
    <recommendedName>
        <fullName evidence="3">NAD-dependent epimerase/dehydratase domain-containing protein</fullName>
    </recommendedName>
</protein>
<dbReference type="CDD" id="cd05227">
    <property type="entry name" value="AR_SDR_e"/>
    <property type="match status" value="1"/>
</dbReference>
<dbReference type="OrthoDB" id="2735536at2759"/>
<dbReference type="GeneID" id="11493824"/>
<dbReference type="Pfam" id="PF01370">
    <property type="entry name" value="Epimerase"/>
    <property type="match status" value="1"/>
</dbReference>
<dbReference type="OMA" id="QGQMKEK"/>
<keyword evidence="1" id="KW-0560">Oxidoreductase</keyword>
<dbReference type="InterPro" id="IPR001509">
    <property type="entry name" value="Epimerase_deHydtase"/>
</dbReference>